<dbReference type="Proteomes" id="UP000752814">
    <property type="component" value="Unassembled WGS sequence"/>
</dbReference>
<sequence>MKVFMVPLNSLILYDLIERFGHEPLSLMSEMRDRVVNAEIEAPPLNLTPDDVKVGLNYAGIEIPSGIRGRMSIWGPLLEKAEAAIIMHDMPYTYGCVGCHRSNLLLNHLVRKKDIPLLEVHYPNDDDEAKILVTRVKAFLEGLNGN</sequence>
<dbReference type="RefSeq" id="WP_400195508.1">
    <property type="nucleotide sequence ID" value="NZ_CAYAYE010000033.1"/>
</dbReference>
<proteinExistence type="predicted"/>
<evidence type="ECO:0000313" key="2">
    <source>
        <dbReference type="Proteomes" id="UP000752814"/>
    </source>
</evidence>
<comment type="caution">
    <text evidence="1">The sequence shown here is derived from an EMBL/GenBank/DDBJ whole genome shotgun (WGS) entry which is preliminary data.</text>
</comment>
<gene>
    <name evidence="1" type="ORF">A3207_08015</name>
</gene>
<reference evidence="1" key="1">
    <citation type="submission" date="2016-03" db="EMBL/GenBank/DDBJ databases">
        <authorList>
            <person name="Borrel G."/>
            <person name="Mccann A."/>
            <person name="O'Toole P.W."/>
        </authorList>
    </citation>
    <scope>NUCLEOTIDE SEQUENCE</scope>
    <source>
        <strain evidence="1">183</strain>
    </source>
</reference>
<accession>A0A8J8PF74</accession>
<name>A0A8J8PF74_9ARCH</name>
<dbReference type="PIRSF" id="PIRSF018781">
    <property type="entry name" value="UCP018781"/>
    <property type="match status" value="1"/>
</dbReference>
<dbReference type="EMBL" id="LVVT01000018">
    <property type="protein sequence ID" value="TQS82047.1"/>
    <property type="molecule type" value="Genomic_DNA"/>
</dbReference>
<dbReference type="NCBIfam" id="TIGR03271">
    <property type="entry name" value="methan_mark_5"/>
    <property type="match status" value="1"/>
</dbReference>
<evidence type="ECO:0000313" key="1">
    <source>
        <dbReference type="EMBL" id="TQS82047.1"/>
    </source>
</evidence>
<organism evidence="1 2">
    <name type="scientific">Candidatus Methanomassiliicoccus intestinalis</name>
    <dbReference type="NCBI Taxonomy" id="1406512"/>
    <lineage>
        <taxon>Archaea</taxon>
        <taxon>Methanobacteriati</taxon>
        <taxon>Thermoplasmatota</taxon>
        <taxon>Thermoplasmata</taxon>
        <taxon>Methanomassiliicoccales</taxon>
        <taxon>Methanomassiliicoccaceae</taxon>
        <taxon>Methanomassiliicoccus</taxon>
    </lineage>
</organism>
<dbReference type="AlphaFoldDB" id="A0A8J8PF74"/>
<protein>
    <recommendedName>
        <fullName evidence="3">Methanogenesis marker 5 protein</fullName>
    </recommendedName>
</protein>
<dbReference type="Pfam" id="PF09885">
    <property type="entry name" value="DUF2112"/>
    <property type="match status" value="1"/>
</dbReference>
<evidence type="ECO:0008006" key="3">
    <source>
        <dbReference type="Google" id="ProtNLM"/>
    </source>
</evidence>
<dbReference type="InterPro" id="IPR012356">
    <property type="entry name" value="Methan_mark_5"/>
</dbReference>